<gene>
    <name evidence="1" type="ORF">CLLU_04150</name>
</gene>
<dbReference type="PANTHER" id="PTHR39185">
    <property type="entry name" value="SWARMING MOTILITY PROTEIN SWRD"/>
    <property type="match status" value="1"/>
</dbReference>
<dbReference type="OrthoDB" id="9799862at2"/>
<dbReference type="EMBL" id="PVXP01000003">
    <property type="protein sequence ID" value="PRR86614.1"/>
    <property type="molecule type" value="Genomic_DNA"/>
</dbReference>
<dbReference type="AlphaFoldDB" id="A0A2T0BRW3"/>
<accession>A0A2T0BRW3</accession>
<protein>
    <submittedName>
        <fullName evidence="1">Flagellar protein (FlbD)</fullName>
    </submittedName>
</protein>
<keyword evidence="1" id="KW-0966">Cell projection</keyword>
<keyword evidence="2" id="KW-1185">Reference proteome</keyword>
<keyword evidence="1" id="KW-0969">Cilium</keyword>
<name>A0A2T0BRW3_9CLOT</name>
<keyword evidence="1" id="KW-0282">Flagellum</keyword>
<dbReference type="Proteomes" id="UP000237798">
    <property type="component" value="Unassembled WGS sequence"/>
</dbReference>
<evidence type="ECO:0000313" key="2">
    <source>
        <dbReference type="Proteomes" id="UP000237798"/>
    </source>
</evidence>
<organism evidence="1 2">
    <name type="scientific">Clostridium luticellarii</name>
    <dbReference type="NCBI Taxonomy" id="1691940"/>
    <lineage>
        <taxon>Bacteria</taxon>
        <taxon>Bacillati</taxon>
        <taxon>Bacillota</taxon>
        <taxon>Clostridia</taxon>
        <taxon>Eubacteriales</taxon>
        <taxon>Clostridiaceae</taxon>
        <taxon>Clostridium</taxon>
    </lineage>
</organism>
<comment type="caution">
    <text evidence="1">The sequence shown here is derived from an EMBL/GenBank/DDBJ whole genome shotgun (WGS) entry which is preliminary data.</text>
</comment>
<evidence type="ECO:0000313" key="1">
    <source>
        <dbReference type="EMBL" id="PRR86614.1"/>
    </source>
</evidence>
<sequence>MIKLTGLDDKKFVINADHIEKLAETPQSVITLTNGNKYIVKESNDEIIKKVIEYKRKIYRGDFK</sequence>
<dbReference type="InterPro" id="IPR009384">
    <property type="entry name" value="SwrD-like"/>
</dbReference>
<dbReference type="PANTHER" id="PTHR39185:SF1">
    <property type="entry name" value="SWARMING MOTILITY PROTEIN SWRD"/>
    <property type="match status" value="1"/>
</dbReference>
<reference evidence="1 2" key="1">
    <citation type="submission" date="2018-03" db="EMBL/GenBank/DDBJ databases">
        <title>Genome sequence of Clostridium luticellarii DSM 29923.</title>
        <authorList>
            <person name="Poehlein A."/>
            <person name="Daniel R."/>
        </authorList>
    </citation>
    <scope>NUCLEOTIDE SEQUENCE [LARGE SCALE GENOMIC DNA]</scope>
    <source>
        <strain evidence="1 2">DSM 29923</strain>
    </source>
</reference>
<dbReference type="RefSeq" id="WP_106007917.1">
    <property type="nucleotide sequence ID" value="NZ_JALCPJ010000001.1"/>
</dbReference>
<proteinExistence type="predicted"/>
<dbReference type="Pfam" id="PF06289">
    <property type="entry name" value="FlbD"/>
    <property type="match status" value="1"/>
</dbReference>